<comment type="caution">
    <text evidence="1">The sequence shown here is derived from an EMBL/GenBank/DDBJ whole genome shotgun (WGS) entry which is preliminary data.</text>
</comment>
<evidence type="ECO:0000313" key="1">
    <source>
        <dbReference type="EMBL" id="KKM17369.1"/>
    </source>
</evidence>
<protein>
    <submittedName>
        <fullName evidence="1">Uncharacterized protein</fullName>
    </submittedName>
</protein>
<accession>A0A0F9IC91</accession>
<name>A0A0F9IC91_9ZZZZ</name>
<proteinExistence type="predicted"/>
<sequence>DWKRLDGDVDVFSDGFADGIYFDGQTITVDGGAVPTDPNLVDIMKAVDEVEIICALEGDQGIEQVRNNSTSQEKYLIRQKSLNLPDFKFEKRQFVLPNNYGSEETFRDDTTKMQKYLDAKLASTKDPVMSVSITTPILYYNLIPGDTIRKISGREIDINAQIVTVDLLLDPEQSCQISLSDERMRRFT</sequence>
<feature type="non-terminal residue" evidence="1">
    <location>
        <position position="1"/>
    </location>
</feature>
<gene>
    <name evidence="1" type="ORF">LCGC14_1676500</name>
</gene>
<reference evidence="1" key="1">
    <citation type="journal article" date="2015" name="Nature">
        <title>Complex archaea that bridge the gap between prokaryotes and eukaryotes.</title>
        <authorList>
            <person name="Spang A."/>
            <person name="Saw J.H."/>
            <person name="Jorgensen S.L."/>
            <person name="Zaremba-Niedzwiedzka K."/>
            <person name="Martijn J."/>
            <person name="Lind A.E."/>
            <person name="van Eijk R."/>
            <person name="Schleper C."/>
            <person name="Guy L."/>
            <person name="Ettema T.J."/>
        </authorList>
    </citation>
    <scope>NUCLEOTIDE SEQUENCE</scope>
</reference>
<dbReference type="EMBL" id="LAZR01014468">
    <property type="protein sequence ID" value="KKM17369.1"/>
    <property type="molecule type" value="Genomic_DNA"/>
</dbReference>
<organism evidence="1">
    <name type="scientific">marine sediment metagenome</name>
    <dbReference type="NCBI Taxonomy" id="412755"/>
    <lineage>
        <taxon>unclassified sequences</taxon>
        <taxon>metagenomes</taxon>
        <taxon>ecological metagenomes</taxon>
    </lineage>
</organism>
<dbReference type="AlphaFoldDB" id="A0A0F9IC91"/>